<evidence type="ECO:0000256" key="1">
    <source>
        <dbReference type="ARBA" id="ARBA00022614"/>
    </source>
</evidence>
<gene>
    <name evidence="4" type="ORF">YQE_09514</name>
</gene>
<evidence type="ECO:0000256" key="2">
    <source>
        <dbReference type="ARBA" id="ARBA00022729"/>
    </source>
</evidence>
<dbReference type="PANTHER" id="PTHR24369:SF210">
    <property type="entry name" value="CHAOPTIN-RELATED"/>
    <property type="match status" value="1"/>
</dbReference>
<dbReference type="PROSITE" id="PS51450">
    <property type="entry name" value="LRR"/>
    <property type="match status" value="2"/>
</dbReference>
<dbReference type="InterPro" id="IPR032675">
    <property type="entry name" value="LRR_dom_sf"/>
</dbReference>
<organism evidence="4">
    <name type="scientific">Dendroctonus ponderosae</name>
    <name type="common">Mountain pine beetle</name>
    <dbReference type="NCBI Taxonomy" id="77166"/>
    <lineage>
        <taxon>Eukaryota</taxon>
        <taxon>Metazoa</taxon>
        <taxon>Ecdysozoa</taxon>
        <taxon>Arthropoda</taxon>
        <taxon>Hexapoda</taxon>
        <taxon>Insecta</taxon>
        <taxon>Pterygota</taxon>
        <taxon>Neoptera</taxon>
        <taxon>Endopterygota</taxon>
        <taxon>Coleoptera</taxon>
        <taxon>Polyphaga</taxon>
        <taxon>Cucujiformia</taxon>
        <taxon>Curculionidae</taxon>
        <taxon>Scolytinae</taxon>
        <taxon>Dendroctonus</taxon>
    </lineage>
</organism>
<dbReference type="InterPro" id="IPR050541">
    <property type="entry name" value="LRR_TM_domain-containing"/>
</dbReference>
<evidence type="ECO:0000313" key="4">
    <source>
        <dbReference type="EMBL" id="ENN73886.1"/>
    </source>
</evidence>
<dbReference type="OrthoDB" id="1111193at2759"/>
<dbReference type="Pfam" id="PF13306">
    <property type="entry name" value="LRR_5"/>
    <property type="match status" value="1"/>
</dbReference>
<protein>
    <submittedName>
        <fullName evidence="4">Uncharacterized protein</fullName>
    </submittedName>
</protein>
<dbReference type="SMART" id="SM00369">
    <property type="entry name" value="LRR_TYP"/>
    <property type="match status" value="3"/>
</dbReference>
<proteinExistence type="predicted"/>
<sequence length="192" mass="21986">MVTNWTPMETFTSFQFTLNNLDLSGAKNSPIKLQDLRRFRGLRTLTLSRLIQPHIASEDFLEYGVDLEELSITYANLQSIKSNAFKYVHGLKHIDLSDNNIGTIENNAFKDIGYSLEQLHLAHAFSSSVTSIPGDGIKVLNNLEYLDLSNNKFRIMEENSFHFLGKLRKLELQDNIIETIHKGTFQVDMNVY</sequence>
<dbReference type="InterPro" id="IPR026906">
    <property type="entry name" value="LRR_5"/>
</dbReference>
<dbReference type="GO" id="GO:0005886">
    <property type="term" value="C:plasma membrane"/>
    <property type="evidence" value="ECO:0007669"/>
    <property type="project" value="TreeGrafter"/>
</dbReference>
<dbReference type="PRINTS" id="PR00019">
    <property type="entry name" value="LEURICHRPT"/>
</dbReference>
<keyword evidence="1" id="KW-0433">Leucine-rich repeat</keyword>
<keyword evidence="2" id="KW-0732">Signal</keyword>
<dbReference type="InterPro" id="IPR001611">
    <property type="entry name" value="Leu-rich_rpt"/>
</dbReference>
<dbReference type="SUPFAM" id="SSF52058">
    <property type="entry name" value="L domain-like"/>
    <property type="match status" value="1"/>
</dbReference>
<reference evidence="4" key="1">
    <citation type="journal article" date="2013" name="Genome Biol.">
        <title>Draft genome of the mountain pine beetle, Dendroctonus ponderosae Hopkins, a major forest pest.</title>
        <authorList>
            <person name="Keeling C.I."/>
            <person name="Yuen M.M."/>
            <person name="Liao N.Y."/>
            <person name="Docking T.R."/>
            <person name="Chan S.K."/>
            <person name="Taylor G.A."/>
            <person name="Palmquist D.L."/>
            <person name="Jackman S.D."/>
            <person name="Nguyen A."/>
            <person name="Li M."/>
            <person name="Henderson H."/>
            <person name="Janes J.K."/>
            <person name="Zhao Y."/>
            <person name="Pandoh P."/>
            <person name="Moore R."/>
            <person name="Sperling F.A."/>
            <person name="Huber D.P."/>
            <person name="Birol I."/>
            <person name="Jones S.J."/>
            <person name="Bohlmann J."/>
        </authorList>
    </citation>
    <scope>NUCLEOTIDE SEQUENCE</scope>
</reference>
<dbReference type="EMBL" id="KB741098">
    <property type="protein sequence ID" value="ENN73886.1"/>
    <property type="molecule type" value="Genomic_DNA"/>
</dbReference>
<name>N6TZV1_DENPD</name>
<dbReference type="InterPro" id="IPR003591">
    <property type="entry name" value="Leu-rich_rpt_typical-subtyp"/>
</dbReference>
<accession>N6TZV1</accession>
<dbReference type="PANTHER" id="PTHR24369">
    <property type="entry name" value="ANTIGEN BSP, PUTATIVE-RELATED"/>
    <property type="match status" value="1"/>
</dbReference>
<keyword evidence="3" id="KW-0677">Repeat</keyword>
<feature type="non-terminal residue" evidence="4">
    <location>
        <position position="1"/>
    </location>
</feature>
<dbReference type="AlphaFoldDB" id="N6TZV1"/>
<dbReference type="Gene3D" id="3.80.10.10">
    <property type="entry name" value="Ribonuclease Inhibitor"/>
    <property type="match status" value="1"/>
</dbReference>
<evidence type="ECO:0000256" key="3">
    <source>
        <dbReference type="ARBA" id="ARBA00022737"/>
    </source>
</evidence>
<dbReference type="HOGENOM" id="CLU_1416492_0_0_1"/>